<dbReference type="EMBL" id="JAWJEJ010000001">
    <property type="protein sequence ID" value="MDV3455883.1"/>
    <property type="molecule type" value="Genomic_DNA"/>
</dbReference>
<keyword evidence="2" id="KW-1185">Reference proteome</keyword>
<name>A0ABU3Y3C0_9SPHN</name>
<accession>A0ABU3Y3C0</accession>
<sequence length="66" mass="7231">MEIGTRIDEVGTLIRDGGGFYLRRDLGGRFELELHRTPVDLVEKRVRLVGILVGSNLVNADGVAPV</sequence>
<comment type="caution">
    <text evidence="1">The sequence shown here is derived from an EMBL/GenBank/DDBJ whole genome shotgun (WGS) entry which is preliminary data.</text>
</comment>
<dbReference type="RefSeq" id="WP_317225089.1">
    <property type="nucleotide sequence ID" value="NZ_JAWJEJ010000001.1"/>
</dbReference>
<proteinExistence type="predicted"/>
<dbReference type="Proteomes" id="UP001273531">
    <property type="component" value="Unassembled WGS sequence"/>
</dbReference>
<gene>
    <name evidence="1" type="ORF">RZN05_02720</name>
</gene>
<evidence type="ECO:0000313" key="1">
    <source>
        <dbReference type="EMBL" id="MDV3455883.1"/>
    </source>
</evidence>
<dbReference type="Pfam" id="PF19135">
    <property type="entry name" value="DUF5818"/>
    <property type="match status" value="1"/>
</dbReference>
<protein>
    <submittedName>
        <fullName evidence="1">DUF5818 domain-containing protein</fullName>
    </submittedName>
</protein>
<dbReference type="InterPro" id="IPR043856">
    <property type="entry name" value="DUF5818"/>
</dbReference>
<reference evidence="1 2" key="1">
    <citation type="submission" date="2023-10" db="EMBL/GenBank/DDBJ databases">
        <title>Sphingomonas sp. HF-S4 16S ribosomal RNA gene Genome sequencing and assembly.</title>
        <authorList>
            <person name="Lee H."/>
        </authorList>
    </citation>
    <scope>NUCLEOTIDE SEQUENCE [LARGE SCALE GENOMIC DNA]</scope>
    <source>
        <strain evidence="1 2">HF-S4</strain>
    </source>
</reference>
<organism evidence="1 2">
    <name type="scientific">Sphingomonas agrestis</name>
    <dbReference type="NCBI Taxonomy" id="3080540"/>
    <lineage>
        <taxon>Bacteria</taxon>
        <taxon>Pseudomonadati</taxon>
        <taxon>Pseudomonadota</taxon>
        <taxon>Alphaproteobacteria</taxon>
        <taxon>Sphingomonadales</taxon>
        <taxon>Sphingomonadaceae</taxon>
        <taxon>Sphingomonas</taxon>
    </lineage>
</organism>
<evidence type="ECO:0000313" key="2">
    <source>
        <dbReference type="Proteomes" id="UP001273531"/>
    </source>
</evidence>